<evidence type="ECO:0000256" key="1">
    <source>
        <dbReference type="SAM" id="MobiDB-lite"/>
    </source>
</evidence>
<keyword evidence="2" id="KW-0472">Membrane</keyword>
<keyword evidence="4" id="KW-1185">Reference proteome</keyword>
<feature type="transmembrane region" description="Helical" evidence="2">
    <location>
        <begin position="282"/>
        <end position="303"/>
    </location>
</feature>
<protein>
    <submittedName>
        <fullName evidence="5">Uncharacterized protein LOC111123362</fullName>
    </submittedName>
</protein>
<evidence type="ECO:0000256" key="3">
    <source>
        <dbReference type="SAM" id="SignalP"/>
    </source>
</evidence>
<dbReference type="AlphaFoldDB" id="A0A8B8D1G7"/>
<organism evidence="4 5">
    <name type="scientific">Crassostrea virginica</name>
    <name type="common">Eastern oyster</name>
    <dbReference type="NCBI Taxonomy" id="6565"/>
    <lineage>
        <taxon>Eukaryota</taxon>
        <taxon>Metazoa</taxon>
        <taxon>Spiralia</taxon>
        <taxon>Lophotrochozoa</taxon>
        <taxon>Mollusca</taxon>
        <taxon>Bivalvia</taxon>
        <taxon>Autobranchia</taxon>
        <taxon>Pteriomorphia</taxon>
        <taxon>Ostreida</taxon>
        <taxon>Ostreoidea</taxon>
        <taxon>Ostreidae</taxon>
        <taxon>Crassostrea</taxon>
    </lineage>
</organism>
<feature type="region of interest" description="Disordered" evidence="1">
    <location>
        <begin position="383"/>
        <end position="405"/>
    </location>
</feature>
<dbReference type="OrthoDB" id="6159139at2759"/>
<keyword evidence="2" id="KW-1133">Transmembrane helix</keyword>
<dbReference type="KEGG" id="cvn:111123362"/>
<evidence type="ECO:0000313" key="5">
    <source>
        <dbReference type="RefSeq" id="XP_022321354.1"/>
    </source>
</evidence>
<keyword evidence="3" id="KW-0732">Signal</keyword>
<proteinExistence type="predicted"/>
<dbReference type="Proteomes" id="UP000694844">
    <property type="component" value="Chromosome 3"/>
</dbReference>
<evidence type="ECO:0000256" key="2">
    <source>
        <dbReference type="SAM" id="Phobius"/>
    </source>
</evidence>
<gene>
    <name evidence="5" type="primary">LOC111123362</name>
</gene>
<dbReference type="GeneID" id="111123362"/>
<keyword evidence="2" id="KW-0812">Transmembrane</keyword>
<accession>A0A8B8D1G7</accession>
<feature type="signal peptide" evidence="3">
    <location>
        <begin position="1"/>
        <end position="22"/>
    </location>
</feature>
<evidence type="ECO:0000313" key="4">
    <source>
        <dbReference type="Proteomes" id="UP000694844"/>
    </source>
</evidence>
<name>A0A8B8D1G7_CRAVI</name>
<reference evidence="5" key="1">
    <citation type="submission" date="2025-08" db="UniProtKB">
        <authorList>
            <consortium name="RefSeq"/>
        </authorList>
    </citation>
    <scope>IDENTIFICATION</scope>
    <source>
        <tissue evidence="5">Whole sample</tissue>
    </source>
</reference>
<dbReference type="RefSeq" id="XP_022321354.1">
    <property type="nucleotide sequence ID" value="XM_022465646.1"/>
</dbReference>
<sequence length="454" mass="50607">MKPIHVLWILLNFCGWLGGIRSNQLGQTTCATMNEIYYNKHSIACKTNEVIYVYKQSMNYKEREVLNDDSECRNTSSSTCFRSVPSDFAEDFTSYFNVSNVCNRRQNCSLGYNDFHTSAGRFAKSCSCCSGTKFNNIKISVHFECLPAGNQIRFGKNLTVFRGEILYLTSRTSGHCLLKGEVRSARILERANIELIVKQKDTLLCTEVSGYFDYNRNLTCLQDAPWFLLEFNTKDTAYGNLWMEFTGNSMELKCGDNLQELLNAIPEFSYAEQPRESVDSGIIPLIVGPVAGILLLTLIIVLLKRRLAKYKAKSDIKDTTILDGNEKPGQHNDGAIGNVVVDGETQRTSTGFVDNYYNTTDVLPEIDTYSQIDHIKEIGSDRKGKGERIGVGNGTSQQDKGRLNDDTKTTQASVVVGELTGDVYASVCKQDSLTDKRIVGPQGDIYTTVSIAGH</sequence>
<feature type="chain" id="PRO_5034596166" evidence="3">
    <location>
        <begin position="23"/>
        <end position="454"/>
    </location>
</feature>